<dbReference type="PANTHER" id="PTHR47506">
    <property type="entry name" value="TRANSCRIPTIONAL REGULATORY PROTEIN"/>
    <property type="match status" value="1"/>
</dbReference>
<dbReference type="Proteomes" id="UP000027466">
    <property type="component" value="Unassembled WGS sequence"/>
</dbReference>
<keyword evidence="1" id="KW-0805">Transcription regulation</keyword>
<name>A0A069PBG3_9BURK</name>
<dbReference type="GO" id="GO:0003677">
    <property type="term" value="F:DNA binding"/>
    <property type="evidence" value="ECO:0007669"/>
    <property type="project" value="UniProtKB-UniRule"/>
</dbReference>
<proteinExistence type="predicted"/>
<dbReference type="PANTHER" id="PTHR47506:SF7">
    <property type="entry name" value="TRANSCRIPTIONAL REGULATORY PROTEIN"/>
    <property type="match status" value="1"/>
</dbReference>
<dbReference type="InterPro" id="IPR001647">
    <property type="entry name" value="HTH_TetR"/>
</dbReference>
<dbReference type="SUPFAM" id="SSF46689">
    <property type="entry name" value="Homeodomain-like"/>
    <property type="match status" value="1"/>
</dbReference>
<evidence type="ECO:0000259" key="5">
    <source>
        <dbReference type="PROSITE" id="PS50977"/>
    </source>
</evidence>
<dbReference type="InterPro" id="IPR036271">
    <property type="entry name" value="Tet_transcr_reg_TetR-rel_C_sf"/>
</dbReference>
<evidence type="ECO:0000313" key="7">
    <source>
        <dbReference type="Proteomes" id="UP000027466"/>
    </source>
</evidence>
<dbReference type="PROSITE" id="PS50977">
    <property type="entry name" value="HTH_TETR_2"/>
    <property type="match status" value="1"/>
</dbReference>
<evidence type="ECO:0000256" key="4">
    <source>
        <dbReference type="PROSITE-ProRule" id="PRU00335"/>
    </source>
</evidence>
<accession>A0A069PBG3</accession>
<dbReference type="RefSeq" id="WP_051673052.1">
    <property type="nucleotide sequence ID" value="NZ_CADFFX010000069.1"/>
</dbReference>
<dbReference type="Gene3D" id="1.10.357.10">
    <property type="entry name" value="Tetracycline Repressor, domain 2"/>
    <property type="match status" value="1"/>
</dbReference>
<dbReference type="PRINTS" id="PR00455">
    <property type="entry name" value="HTHTETR"/>
</dbReference>
<dbReference type="SUPFAM" id="SSF48498">
    <property type="entry name" value="Tetracyclin repressor-like, C-terminal domain"/>
    <property type="match status" value="1"/>
</dbReference>
<dbReference type="InterPro" id="IPR009057">
    <property type="entry name" value="Homeodomain-like_sf"/>
</dbReference>
<gene>
    <name evidence="6" type="ORF">BG61_06845</name>
</gene>
<reference evidence="6 7" key="1">
    <citation type="submission" date="2014-03" db="EMBL/GenBank/DDBJ databases">
        <title>Draft Genome Sequences of Four Burkholderia Strains.</title>
        <authorList>
            <person name="Liu X.Y."/>
            <person name="Li C.X."/>
            <person name="Xu J.H."/>
        </authorList>
    </citation>
    <scope>NUCLEOTIDE SEQUENCE [LARGE SCALE GENOMIC DNA]</scope>
    <source>
        <strain evidence="6 7">DSM 50014</strain>
    </source>
</reference>
<sequence>MKVTKEKAAENRSNLIRTASRLFREHGIDGVGVAEICKQAGLTHGALYAQFPTKQALAAEALAYGQELGFEHLMSLGDGGGPALDDFLDYYLSTSTRDDPAHMCAMAASASEIGRQDSSISAPFAQGFEKIAEAIERTQGPGTIEASTRERALSITAALIGAVAVARGVHKADPALSKEVLQAMKTVLAALGANGDDAVKRKKRRKPASGTA</sequence>
<evidence type="ECO:0000313" key="6">
    <source>
        <dbReference type="EMBL" id="KDR37832.1"/>
    </source>
</evidence>
<evidence type="ECO:0000256" key="2">
    <source>
        <dbReference type="ARBA" id="ARBA00023125"/>
    </source>
</evidence>
<evidence type="ECO:0000256" key="1">
    <source>
        <dbReference type="ARBA" id="ARBA00023015"/>
    </source>
</evidence>
<dbReference type="STRING" id="60547.GCA_000751215_02991"/>
<comment type="caution">
    <text evidence="6">The sequence shown here is derived from an EMBL/GenBank/DDBJ whole genome shotgun (WGS) entry which is preliminary data.</text>
</comment>
<keyword evidence="7" id="KW-1185">Reference proteome</keyword>
<dbReference type="AlphaFoldDB" id="A0A069PBG3"/>
<evidence type="ECO:0000256" key="3">
    <source>
        <dbReference type="ARBA" id="ARBA00023163"/>
    </source>
</evidence>
<keyword evidence="2 4" id="KW-0238">DNA-binding</keyword>
<dbReference type="Gene3D" id="1.10.10.60">
    <property type="entry name" value="Homeodomain-like"/>
    <property type="match status" value="1"/>
</dbReference>
<feature type="domain" description="HTH tetR-type" evidence="5">
    <location>
        <begin position="9"/>
        <end position="69"/>
    </location>
</feature>
<feature type="DNA-binding region" description="H-T-H motif" evidence="4">
    <location>
        <begin position="32"/>
        <end position="51"/>
    </location>
</feature>
<protein>
    <submittedName>
        <fullName evidence="6">Transcriptional regulator</fullName>
    </submittedName>
</protein>
<dbReference type="Pfam" id="PF00440">
    <property type="entry name" value="TetR_N"/>
    <property type="match status" value="1"/>
</dbReference>
<organism evidence="6 7">
    <name type="scientific">Caballeronia glathei</name>
    <dbReference type="NCBI Taxonomy" id="60547"/>
    <lineage>
        <taxon>Bacteria</taxon>
        <taxon>Pseudomonadati</taxon>
        <taxon>Pseudomonadota</taxon>
        <taxon>Betaproteobacteria</taxon>
        <taxon>Burkholderiales</taxon>
        <taxon>Burkholderiaceae</taxon>
        <taxon>Caballeronia</taxon>
    </lineage>
</organism>
<keyword evidence="3" id="KW-0804">Transcription</keyword>
<dbReference type="EMBL" id="JFHC01000133">
    <property type="protein sequence ID" value="KDR37832.1"/>
    <property type="molecule type" value="Genomic_DNA"/>
</dbReference>